<evidence type="ECO:0000313" key="4">
    <source>
        <dbReference type="Proteomes" id="UP000277580"/>
    </source>
</evidence>
<feature type="region of interest" description="Disordered" evidence="2">
    <location>
        <begin position="1161"/>
        <end position="1232"/>
    </location>
</feature>
<dbReference type="EMBL" id="ML119155">
    <property type="protein sequence ID" value="RPB09126.1"/>
    <property type="molecule type" value="Genomic_DNA"/>
</dbReference>
<feature type="compositionally biased region" description="Low complexity" evidence="2">
    <location>
        <begin position="982"/>
        <end position="1004"/>
    </location>
</feature>
<evidence type="ECO:0000256" key="1">
    <source>
        <dbReference type="SAM" id="Coils"/>
    </source>
</evidence>
<feature type="compositionally biased region" description="Basic and acidic residues" evidence="2">
    <location>
        <begin position="792"/>
        <end position="801"/>
    </location>
</feature>
<name>A0A3N4KEZ4_9PEZI</name>
<feature type="compositionally biased region" description="Basic and acidic residues" evidence="2">
    <location>
        <begin position="930"/>
        <end position="941"/>
    </location>
</feature>
<feature type="compositionally biased region" description="Basic and acidic residues" evidence="2">
    <location>
        <begin position="1184"/>
        <end position="1200"/>
    </location>
</feature>
<dbReference type="InParanoid" id="A0A3N4KEZ4"/>
<dbReference type="OrthoDB" id="10511356at2759"/>
<reference evidence="3 4" key="1">
    <citation type="journal article" date="2018" name="Nat. Ecol. Evol.">
        <title>Pezizomycetes genomes reveal the molecular basis of ectomycorrhizal truffle lifestyle.</title>
        <authorList>
            <person name="Murat C."/>
            <person name="Payen T."/>
            <person name="Noel B."/>
            <person name="Kuo A."/>
            <person name="Morin E."/>
            <person name="Chen J."/>
            <person name="Kohler A."/>
            <person name="Krizsan K."/>
            <person name="Balestrini R."/>
            <person name="Da Silva C."/>
            <person name="Montanini B."/>
            <person name="Hainaut M."/>
            <person name="Levati E."/>
            <person name="Barry K.W."/>
            <person name="Belfiori B."/>
            <person name="Cichocki N."/>
            <person name="Clum A."/>
            <person name="Dockter R.B."/>
            <person name="Fauchery L."/>
            <person name="Guy J."/>
            <person name="Iotti M."/>
            <person name="Le Tacon F."/>
            <person name="Lindquist E.A."/>
            <person name="Lipzen A."/>
            <person name="Malagnac F."/>
            <person name="Mello A."/>
            <person name="Molinier V."/>
            <person name="Miyauchi S."/>
            <person name="Poulain J."/>
            <person name="Riccioni C."/>
            <person name="Rubini A."/>
            <person name="Sitrit Y."/>
            <person name="Splivallo R."/>
            <person name="Traeger S."/>
            <person name="Wang M."/>
            <person name="Zifcakova L."/>
            <person name="Wipf D."/>
            <person name="Zambonelli A."/>
            <person name="Paolocci F."/>
            <person name="Nowrousian M."/>
            <person name="Ottonello S."/>
            <person name="Baldrian P."/>
            <person name="Spatafora J.W."/>
            <person name="Henrissat B."/>
            <person name="Nagy L.G."/>
            <person name="Aury J.M."/>
            <person name="Wincker P."/>
            <person name="Grigoriev I.V."/>
            <person name="Bonfante P."/>
            <person name="Martin F.M."/>
        </authorList>
    </citation>
    <scope>NUCLEOTIDE SEQUENCE [LARGE SCALE GENOMIC DNA]</scope>
    <source>
        <strain evidence="3 4">CCBAS932</strain>
    </source>
</reference>
<evidence type="ECO:0000256" key="2">
    <source>
        <dbReference type="SAM" id="MobiDB-lite"/>
    </source>
</evidence>
<feature type="coiled-coil region" evidence="1">
    <location>
        <begin position="701"/>
        <end position="763"/>
    </location>
</feature>
<sequence length="1232" mass="139015">MQATTYNDEGQLTACDFVLLVPIDTPTPTNTPSEALMPANPPSEILSPPNSPLHDILVRPLNEQFEYGIHTPANNQVTGLATPADEHYLNDPTMSLEYEDQSIAVQTSSHDVPVDATALAGSGESMDLSMSPENQFVGISITAEEISMEKALLPSDAGCIECSQPPSSSTDYKSAGGYFRWAVDRHREYTAALASRDQAVKRPSLAVGEPVNPSTAKDEEPIGPLTLADAACSQEIPAYTLTEGQPDDLMSVDDQPIEAVPIPIHSPTMDLYPHLDELMVATARARAGEAHYPREVPREESYRYRFVRNVIAAVVRPQSRIVHGIDELMYNTAMERLEADILPGVERVYQDVPNYVHQVPRSGPLEADPWYVNQAPLNTEYVNQPPISPEYIDEPAPLIMINEYVDCDGTKRLGVDENTSDVRETDGLQETDGVVDVSNQKRLLETSEIESQRRRINDAIQLMIMFGKRKPEGEEPPPLGEETPQPLDVGVEDRQLQMFERPNPGIGLFANLELQEQYEVFQVSKVQEGALQVPEVQLCHTDRTQSYESCELRVHVTTPRTLGRQLQLDKAFQLARGNIDRSPGLEAEFGDLEVNRYELHEPQALRELHEVPEARKEEFQAPEADDEAAVPLTNPEVQRDGSEEFPDWDPELLISFGSEEPVLAQEEIFKIPKVWEERSQVSVLAEETLLVPGVDLEGEVLNESQEREQALEEMSEGLEVLDEGWKKILEVSEEIDEKLKEISDALDEELKEISEALDKKLKEISKVDEVLEEISEGPETLDEGLKPPTPDLQHDDSEAQKTYEGQNQEMHSTTHQIPQSQACNLETPRYESQRPHSQVSEAEKEEHPTSVIESEGQDVQRYENQEPHMPKEMSQALKTQEQMNPVLGARKEPQLPENNEWHPAVKKHCLQREDGITSPGPEVVQVWHNEIQRYESHDPQSSERSQTPETQEEHPSPFPGIPNWFPDRPRLSQEPLQVWYHQSQNSDNQQSQTSRETSRSRASQGLEQGLQSPEDELDGPGVQLRNETQLSRVVSPILKEQEQARQISEAREEESQSPRTRDRHRRSEGLVEGEASNISEEREEPETNIPGIQEWYTPIEAEHRMSGAQEAPETNIPRIVEWYRLIEAEARGRSEERKVSEAQEEVRRAAEALEEARQVLKAREEACWGSEAREESQLPGTQELHPESRREDNQELEVSRETSQTPEAQEGELPVFRMHGARGVSEPQESHS</sequence>
<evidence type="ECO:0000313" key="3">
    <source>
        <dbReference type="EMBL" id="RPB09126.1"/>
    </source>
</evidence>
<feature type="compositionally biased region" description="Polar residues" evidence="2">
    <location>
        <begin position="803"/>
        <end position="824"/>
    </location>
</feature>
<gene>
    <name evidence="3" type="ORF">P167DRAFT_577603</name>
</gene>
<feature type="compositionally biased region" description="Basic and acidic residues" evidence="2">
    <location>
        <begin position="1039"/>
        <end position="1069"/>
    </location>
</feature>
<organism evidence="3 4">
    <name type="scientific">Morchella conica CCBAS932</name>
    <dbReference type="NCBI Taxonomy" id="1392247"/>
    <lineage>
        <taxon>Eukaryota</taxon>
        <taxon>Fungi</taxon>
        <taxon>Dikarya</taxon>
        <taxon>Ascomycota</taxon>
        <taxon>Pezizomycotina</taxon>
        <taxon>Pezizomycetes</taxon>
        <taxon>Pezizales</taxon>
        <taxon>Morchellaceae</taxon>
        <taxon>Morchella</taxon>
    </lineage>
</organism>
<keyword evidence="1" id="KW-0175">Coiled coil</keyword>
<feature type="compositionally biased region" description="Acidic residues" evidence="2">
    <location>
        <begin position="771"/>
        <end position="782"/>
    </location>
</feature>
<dbReference type="Proteomes" id="UP000277580">
    <property type="component" value="Unassembled WGS sequence"/>
</dbReference>
<feature type="region of interest" description="Disordered" evidence="2">
    <location>
        <begin position="913"/>
        <end position="1092"/>
    </location>
</feature>
<protein>
    <submittedName>
        <fullName evidence="3">Uncharacterized protein</fullName>
    </submittedName>
</protein>
<keyword evidence="4" id="KW-1185">Reference proteome</keyword>
<dbReference type="AlphaFoldDB" id="A0A3N4KEZ4"/>
<feature type="region of interest" description="Disordered" evidence="2">
    <location>
        <begin position="771"/>
        <end position="858"/>
    </location>
</feature>
<feature type="compositionally biased region" description="Basic and acidic residues" evidence="2">
    <location>
        <begin position="1161"/>
        <end position="1176"/>
    </location>
</feature>
<proteinExistence type="predicted"/>
<accession>A0A3N4KEZ4</accession>